<dbReference type="InterPro" id="IPR011049">
    <property type="entry name" value="Serralysin-like_metalloprot_C"/>
</dbReference>
<reference evidence="1 2" key="1">
    <citation type="submission" date="2016-04" db="EMBL/GenBank/DDBJ databases">
        <title>Complete genome sequence of Pseudomonas sp. LAB-08 isolated from TCE contaminated aquifer soil.</title>
        <authorList>
            <person name="Dohra H."/>
            <person name="Suzuki K."/>
            <person name="Fatma A."/>
            <person name="Inuzuka Y."/>
            <person name="Honjo M."/>
            <person name="Tashiro Y."/>
            <person name="Futamata H."/>
        </authorList>
    </citation>
    <scope>NUCLEOTIDE SEQUENCE [LARGE SCALE GENOMIC DNA]</scope>
    <source>
        <strain evidence="1 2">LAB-08</strain>
    </source>
</reference>
<dbReference type="Gene3D" id="2.150.10.10">
    <property type="entry name" value="Serralysin-like metalloprotease, C-terminal"/>
    <property type="match status" value="1"/>
</dbReference>
<dbReference type="SUPFAM" id="SSF51120">
    <property type="entry name" value="beta-Roll"/>
    <property type="match status" value="1"/>
</dbReference>
<name>A0ABM7RVC9_9PSED</name>
<accession>A0ABM7RVC9</accession>
<keyword evidence="2" id="KW-1185">Reference proteome</keyword>
<organism evidence="1 2">
    <name type="scientific">Pseudomonas izuensis</name>
    <dbReference type="NCBI Taxonomy" id="2684212"/>
    <lineage>
        <taxon>Bacteria</taxon>
        <taxon>Pseudomonadati</taxon>
        <taxon>Pseudomonadota</taxon>
        <taxon>Gammaproteobacteria</taxon>
        <taxon>Pseudomonadales</taxon>
        <taxon>Pseudomonadaceae</taxon>
        <taxon>Pseudomonas</taxon>
    </lineage>
</organism>
<evidence type="ECO:0000313" key="1">
    <source>
        <dbReference type="EMBL" id="BCX69760.1"/>
    </source>
</evidence>
<dbReference type="EMBL" id="AP017423">
    <property type="protein sequence ID" value="BCX69760.1"/>
    <property type="molecule type" value="Genomic_DNA"/>
</dbReference>
<protein>
    <submittedName>
        <fullName evidence="1">Calcium-binding protein</fullName>
    </submittedName>
</protein>
<gene>
    <name evidence="1" type="ORF">LAB08_R44130</name>
</gene>
<sequence length="1084" mass="118507">MAHNFTPSDATDYDAIKVSDIDPPSLAGADQEIADFIRSNGASTAGDQRPRSARKRERVLRALDQHYGPLIVGQFTVSRIELHLMNATIDGEPLDIGNTNFRRPPQAFIDDIQLNPADVENRIRASGTVGDYTIPTLLFEIATHRSVDASPLFSEAQGTHTQKIDRLLQSAQKLDIRDTRLPENVPGWVNKQKSKVVNSMGVGLQAFGIYSGLMGICDAIKSGDRTEAAINAGAVVTELGSLIIERGLVKTAQEMIENSALVYQGFSRTHFGLHLSRGAGLIAGALTLPFDIYLAIKALNDASQTTGKQALDHYVAAGLNLTSAALTLILGTAALAGFAHAGPLGIAAAAILITGSQIYSAVRYVDDIDDYIELSVDERLVTGFLAFLNQSPPQRIEDRYSIALTKDQHSKMLTKRARNWLDGQLKGSVEAIVNGKVTVSLKANQVFWFEEDSEGRESMGSTEIKAPQIQDENDTIDARNGIPSDLPGVVKGTGGETKATLWLLGGGKDTVIGVEKKPNHFIYGTGSKHLTGGDQDDQFLFEGAVQTLKAPAPVQTDAQLLGGDGNDTLVFQGKLESRDVSPHTGYEIDLENGRIRLLSNIGSMPPVHLTALESIENVETLSGARNIVKGSAGANRIVSRGHDEIDAGGGDDTIYLMGRYGSAAGGAGLDQYYVAHKSGTVVISEDPQEESVIILDWPFEAIERWSIEGTSLVVSSRCGPDGELPERKLVIKGVYKTTENKRLFQEQILRFLTLDGFQLSPDFPDELEGLDNHSVEVLILVKGRRPSPLILNSPEHEVSSTTHPNYFINRDTPETRFTITKKDNNAVNTIFIDYDSKEMVSAQATYTIRADSQYAHHNATASNTSLKLNFTSKTLTLEEFISDGHYTYSNISHSNYMSKEMKLNQALIVTMRDGVSYRIIPPPAHNHAYGDTPGLVKIDGECMLKRRTGRYHFLTPEDSKALILDSHPQIVDLPGRLSNTTLSLEGKGSTYHVRFETHTQLRISTPGALAKISNASTWYFYTRFLDPSIKKLSENKLLIGQTIIYLPEYNNEDTPIEDIYLVSASGTLHKVDLIFGLIYLHATS</sequence>
<dbReference type="Proteomes" id="UP000218595">
    <property type="component" value="Chromosome"/>
</dbReference>
<evidence type="ECO:0000313" key="2">
    <source>
        <dbReference type="Proteomes" id="UP000218595"/>
    </source>
</evidence>
<proteinExistence type="predicted"/>
<dbReference type="RefSeq" id="WP_096509713.1">
    <property type="nucleotide sequence ID" value="NZ_AP017423.2"/>
</dbReference>